<dbReference type="EMBL" id="CP002042">
    <property type="protein sequence ID" value="ADH62918.1"/>
    <property type="molecule type" value="Genomic_DNA"/>
</dbReference>
<gene>
    <name evidence="3" type="ordered locus">Mesil_1011</name>
</gene>
<dbReference type="Pfam" id="PF08666">
    <property type="entry name" value="SAF"/>
    <property type="match status" value="1"/>
</dbReference>
<accession>D7BCN3</accession>
<dbReference type="eggNOG" id="COG2721">
    <property type="taxonomic scope" value="Bacteria"/>
</dbReference>
<keyword evidence="1" id="KW-0456">Lyase</keyword>
<dbReference type="RefSeq" id="WP_013157500.1">
    <property type="nucleotide sequence ID" value="NC_014212.1"/>
</dbReference>
<dbReference type="OrthoDB" id="9804574at2"/>
<protein>
    <submittedName>
        <fullName evidence="3">SAF domain protein</fullName>
    </submittedName>
</protein>
<dbReference type="InterPro" id="IPR013974">
    <property type="entry name" value="SAF"/>
</dbReference>
<dbReference type="STRING" id="526227.Mesil_1011"/>
<dbReference type="Proteomes" id="UP000001916">
    <property type="component" value="Chromosome"/>
</dbReference>
<dbReference type="SMART" id="SM00858">
    <property type="entry name" value="SAF"/>
    <property type="match status" value="1"/>
</dbReference>
<evidence type="ECO:0000256" key="1">
    <source>
        <dbReference type="ARBA" id="ARBA00023239"/>
    </source>
</evidence>
<reference evidence="3 4" key="1">
    <citation type="journal article" date="2010" name="Stand. Genomic Sci.">
        <title>Complete genome sequence of Meiothermus silvanus type strain (VI-R2).</title>
        <authorList>
            <person name="Sikorski J."/>
            <person name="Tindall B.J."/>
            <person name="Lowry S."/>
            <person name="Lucas S."/>
            <person name="Nolan M."/>
            <person name="Copeland A."/>
            <person name="Glavina Del Rio T."/>
            <person name="Tice H."/>
            <person name="Cheng J.F."/>
            <person name="Han C."/>
            <person name="Pitluck S."/>
            <person name="Liolios K."/>
            <person name="Ivanova N."/>
            <person name="Mavromatis K."/>
            <person name="Mikhailova N."/>
            <person name="Pati A."/>
            <person name="Goodwin L."/>
            <person name="Chen A."/>
            <person name="Palaniappan K."/>
            <person name="Land M."/>
            <person name="Hauser L."/>
            <person name="Chang Y.J."/>
            <person name="Jeffries C.D."/>
            <person name="Rohde M."/>
            <person name="Goker M."/>
            <person name="Woyke T."/>
            <person name="Bristow J."/>
            <person name="Eisen J.A."/>
            <person name="Markowitz V."/>
            <person name="Hugenholtz P."/>
            <person name="Kyrpides N.C."/>
            <person name="Klenk H.P."/>
            <person name="Lapidus A."/>
        </authorList>
    </citation>
    <scope>NUCLEOTIDE SEQUENCE [LARGE SCALE GENOMIC DNA]</scope>
    <source>
        <strain evidence="4">ATCC 700542 / DSM 9946 / VI-R2</strain>
    </source>
</reference>
<evidence type="ECO:0000259" key="2">
    <source>
        <dbReference type="SMART" id="SM00858"/>
    </source>
</evidence>
<proteinExistence type="predicted"/>
<dbReference type="Gene3D" id="2.30.130.110">
    <property type="match status" value="1"/>
</dbReference>
<sequence length="107" mass="11860">MAYRALAHRSTDDVAVAVSDLKPGEELIIRSLDDGKTHRVKVLEAVPLGHKVALRDLPEGHVVIEYGEKIGRMIQAVKKGGYVHVHNIRTLRWDYGKTPGAKRQGQA</sequence>
<dbReference type="GO" id="GO:0016829">
    <property type="term" value="F:lyase activity"/>
    <property type="evidence" value="ECO:0007669"/>
    <property type="project" value="UniProtKB-KW"/>
</dbReference>
<keyword evidence="4" id="KW-1185">Reference proteome</keyword>
<dbReference type="HOGENOM" id="CLU_084161_2_0_0"/>
<dbReference type="CDD" id="cd11613">
    <property type="entry name" value="SAF_AH_GD"/>
    <property type="match status" value="1"/>
</dbReference>
<organism evidence="3 4">
    <name type="scientific">Allomeiothermus silvanus (strain ATCC 700542 / DSM 9946 / NBRC 106475 / NCIMB 13440 / VI-R2)</name>
    <name type="common">Thermus silvanus</name>
    <dbReference type="NCBI Taxonomy" id="526227"/>
    <lineage>
        <taxon>Bacteria</taxon>
        <taxon>Thermotogati</taxon>
        <taxon>Deinococcota</taxon>
        <taxon>Deinococci</taxon>
        <taxon>Thermales</taxon>
        <taxon>Thermaceae</taxon>
        <taxon>Allomeiothermus</taxon>
    </lineage>
</organism>
<evidence type="ECO:0000313" key="3">
    <source>
        <dbReference type="EMBL" id="ADH62918.1"/>
    </source>
</evidence>
<evidence type="ECO:0000313" key="4">
    <source>
        <dbReference type="Proteomes" id="UP000001916"/>
    </source>
</evidence>
<feature type="domain" description="SAF" evidence="2">
    <location>
        <begin position="12"/>
        <end position="89"/>
    </location>
</feature>
<dbReference type="AlphaFoldDB" id="D7BCN3"/>
<dbReference type="KEGG" id="msv:Mesil_1011"/>
<dbReference type="InterPro" id="IPR044144">
    <property type="entry name" value="SAF_UxaA/GarD"/>
</dbReference>
<name>D7BCN3_ALLS1</name>